<dbReference type="KEGG" id="lgi:LOTGIDRAFT_76584"/>
<comment type="domain">
    <text evidence="12">The WWE domain mediates non-covalent poly(ADP-ribose)-binding.</text>
</comment>
<dbReference type="HOGENOM" id="CLU_100726_0_0_1"/>
<dbReference type="GO" id="GO:0061630">
    <property type="term" value="F:ubiquitin protein ligase activity"/>
    <property type="evidence" value="ECO:0007669"/>
    <property type="project" value="UniProtKB-UniRule"/>
</dbReference>
<evidence type="ECO:0000256" key="12">
    <source>
        <dbReference type="RuleBase" id="RU367115"/>
    </source>
</evidence>
<feature type="non-terminal residue" evidence="15">
    <location>
        <position position="152"/>
    </location>
</feature>
<proteinExistence type="predicted"/>
<dbReference type="InterPro" id="IPR037197">
    <property type="entry name" value="WWE_dom_sf"/>
</dbReference>
<dbReference type="PROSITE" id="PS50918">
    <property type="entry name" value="WWE"/>
    <property type="match status" value="1"/>
</dbReference>
<dbReference type="Pfam" id="PF02825">
    <property type="entry name" value="WWE"/>
    <property type="match status" value="1"/>
</dbReference>
<dbReference type="SUPFAM" id="SSF117839">
    <property type="entry name" value="WWE domain"/>
    <property type="match status" value="1"/>
</dbReference>
<dbReference type="GO" id="GO:0072572">
    <property type="term" value="F:poly-ADP-D-ribose binding"/>
    <property type="evidence" value="ECO:0007669"/>
    <property type="project" value="UniProtKB-UniRule"/>
</dbReference>
<dbReference type="InterPro" id="IPR033509">
    <property type="entry name" value="RNF146"/>
</dbReference>
<dbReference type="GO" id="GO:0016055">
    <property type="term" value="P:Wnt signaling pathway"/>
    <property type="evidence" value="ECO:0007669"/>
    <property type="project" value="UniProtKB-KW"/>
</dbReference>
<dbReference type="SUPFAM" id="SSF57850">
    <property type="entry name" value="RING/U-box"/>
    <property type="match status" value="1"/>
</dbReference>
<evidence type="ECO:0000256" key="8">
    <source>
        <dbReference type="ARBA" id="ARBA00022771"/>
    </source>
</evidence>
<keyword evidence="9 12" id="KW-0833">Ubl conjugation pathway</keyword>
<gene>
    <name evidence="15" type="ORF">LOTGIDRAFT_76584</name>
</gene>
<dbReference type="Pfam" id="PF00097">
    <property type="entry name" value="zf-C3HC4"/>
    <property type="match status" value="1"/>
</dbReference>
<dbReference type="CDD" id="cd16546">
    <property type="entry name" value="RING-HC_RNF146"/>
    <property type="match status" value="1"/>
</dbReference>
<dbReference type="Proteomes" id="UP000030746">
    <property type="component" value="Unassembled WGS sequence"/>
</dbReference>
<evidence type="ECO:0000313" key="16">
    <source>
        <dbReference type="Proteomes" id="UP000030746"/>
    </source>
</evidence>
<dbReference type="SMART" id="SM00184">
    <property type="entry name" value="RING"/>
    <property type="match status" value="1"/>
</dbReference>
<evidence type="ECO:0000256" key="11">
    <source>
        <dbReference type="PROSITE-ProRule" id="PRU00175"/>
    </source>
</evidence>
<feature type="domain" description="WWE" evidence="14">
    <location>
        <begin position="58"/>
        <end position="134"/>
    </location>
</feature>
<dbReference type="InterPro" id="IPR017907">
    <property type="entry name" value="Znf_RING_CS"/>
</dbReference>
<dbReference type="GO" id="GO:0005829">
    <property type="term" value="C:cytosol"/>
    <property type="evidence" value="ECO:0007669"/>
    <property type="project" value="UniProtKB-SubCell"/>
</dbReference>
<comment type="pathway">
    <text evidence="3 12">Protein modification; protein ubiquitination.</text>
</comment>
<organism evidence="15 16">
    <name type="scientific">Lottia gigantea</name>
    <name type="common">Giant owl limpet</name>
    <dbReference type="NCBI Taxonomy" id="225164"/>
    <lineage>
        <taxon>Eukaryota</taxon>
        <taxon>Metazoa</taxon>
        <taxon>Spiralia</taxon>
        <taxon>Lophotrochozoa</taxon>
        <taxon>Mollusca</taxon>
        <taxon>Gastropoda</taxon>
        <taxon>Patellogastropoda</taxon>
        <taxon>Lottioidea</taxon>
        <taxon>Lottiidae</taxon>
        <taxon>Lottia</taxon>
    </lineage>
</organism>
<evidence type="ECO:0000256" key="5">
    <source>
        <dbReference type="ARBA" id="ARBA00022679"/>
    </source>
</evidence>
<accession>V4BHP5</accession>
<dbReference type="GO" id="GO:0006511">
    <property type="term" value="P:ubiquitin-dependent protein catabolic process"/>
    <property type="evidence" value="ECO:0007669"/>
    <property type="project" value="UniProtKB-UniRule"/>
</dbReference>
<comment type="subcellular location">
    <subcellularLocation>
        <location evidence="2 12">Cytoplasm</location>
        <location evidence="2 12">Cytosol</location>
    </subcellularLocation>
</comment>
<dbReference type="Gene3D" id="3.30.720.50">
    <property type="match status" value="1"/>
</dbReference>
<dbReference type="PROSITE" id="PS50089">
    <property type="entry name" value="ZF_RING_2"/>
    <property type="match status" value="1"/>
</dbReference>
<evidence type="ECO:0000256" key="9">
    <source>
        <dbReference type="ARBA" id="ARBA00022786"/>
    </source>
</evidence>
<keyword evidence="5 12" id="KW-0808">Transferase</keyword>
<dbReference type="InterPro" id="IPR013083">
    <property type="entry name" value="Znf_RING/FYVE/PHD"/>
</dbReference>
<feature type="non-terminal residue" evidence="15">
    <location>
        <position position="1"/>
    </location>
</feature>
<dbReference type="OrthoDB" id="10065815at2759"/>
<comment type="PTM">
    <text evidence="12">Ubiquitinated; autoubiquitinated.</text>
</comment>
<dbReference type="InterPro" id="IPR044110">
    <property type="entry name" value="RING-HC_RNF146"/>
</dbReference>
<keyword evidence="16" id="KW-1185">Reference proteome</keyword>
<evidence type="ECO:0000256" key="4">
    <source>
        <dbReference type="ARBA" id="ARBA00022490"/>
    </source>
</evidence>
<feature type="domain" description="RING-type" evidence="13">
    <location>
        <begin position="3"/>
        <end position="41"/>
    </location>
</feature>
<keyword evidence="4 12" id="KW-0963">Cytoplasm</keyword>
<evidence type="ECO:0000256" key="6">
    <source>
        <dbReference type="ARBA" id="ARBA00022687"/>
    </source>
</evidence>
<dbReference type="PANTHER" id="PTHR13417:SF2">
    <property type="entry name" value="E3 UBIQUITIN-PROTEIN LIGASE RNF146"/>
    <property type="match status" value="1"/>
</dbReference>
<dbReference type="AlphaFoldDB" id="V4BHP5"/>
<evidence type="ECO:0000313" key="15">
    <source>
        <dbReference type="EMBL" id="ESO88324.1"/>
    </source>
</evidence>
<dbReference type="PANTHER" id="PTHR13417">
    <property type="entry name" value="E3 UBIQUITIN-PROTEIN LIGASE RNF146"/>
    <property type="match status" value="1"/>
</dbReference>
<evidence type="ECO:0000256" key="7">
    <source>
        <dbReference type="ARBA" id="ARBA00022723"/>
    </source>
</evidence>
<comment type="function">
    <text evidence="12">E3 ubiquitin-protein ligase that specifically binds poly-ADP-ribosylated proteins and mediates their ubiquitination and subsequent degradation.</text>
</comment>
<evidence type="ECO:0000259" key="14">
    <source>
        <dbReference type="PROSITE" id="PS50918"/>
    </source>
</evidence>
<dbReference type="SMART" id="SM00678">
    <property type="entry name" value="WWE"/>
    <property type="match status" value="1"/>
</dbReference>
<keyword evidence="7 12" id="KW-0479">Metal-binding</keyword>
<name>V4BHP5_LOTGI</name>
<dbReference type="GO" id="GO:0051865">
    <property type="term" value="P:protein autoubiquitination"/>
    <property type="evidence" value="ECO:0007669"/>
    <property type="project" value="UniProtKB-UniRule"/>
</dbReference>
<evidence type="ECO:0000256" key="10">
    <source>
        <dbReference type="ARBA" id="ARBA00022833"/>
    </source>
</evidence>
<evidence type="ECO:0000256" key="3">
    <source>
        <dbReference type="ARBA" id="ARBA00004906"/>
    </source>
</evidence>
<comment type="catalytic activity">
    <reaction evidence="1 12">
        <text>S-ubiquitinyl-[E2 ubiquitin-conjugating enzyme]-L-cysteine + [acceptor protein]-L-lysine = [E2 ubiquitin-conjugating enzyme]-L-cysteine + N(6)-ubiquitinyl-[acceptor protein]-L-lysine.</text>
        <dbReference type="EC" id="2.3.2.27"/>
    </reaction>
</comment>
<dbReference type="EC" id="2.3.2.27" evidence="12"/>
<evidence type="ECO:0000256" key="2">
    <source>
        <dbReference type="ARBA" id="ARBA00004514"/>
    </source>
</evidence>
<sequence>PDCPVCLQPCIHPVQLPCRHIFCFLCVKGVANRSRKCALCRQIIPPDFFLHPTLLRKEDLEHTVLFDDAYQWFYEGANGWWQYDDRTSIDIETHFKKKDKAFELLIAGFMYIIDFENMIQCRRNDRTKKRRIKRDLVTMPNKKGIAGLKIGN</sequence>
<reference evidence="15 16" key="1">
    <citation type="journal article" date="2013" name="Nature">
        <title>Insights into bilaterian evolution from three spiralian genomes.</title>
        <authorList>
            <person name="Simakov O."/>
            <person name="Marletaz F."/>
            <person name="Cho S.J."/>
            <person name="Edsinger-Gonzales E."/>
            <person name="Havlak P."/>
            <person name="Hellsten U."/>
            <person name="Kuo D.H."/>
            <person name="Larsson T."/>
            <person name="Lv J."/>
            <person name="Arendt D."/>
            <person name="Savage R."/>
            <person name="Osoegawa K."/>
            <person name="de Jong P."/>
            <person name="Grimwood J."/>
            <person name="Chapman J.A."/>
            <person name="Shapiro H."/>
            <person name="Aerts A."/>
            <person name="Otillar R.P."/>
            <person name="Terry A.Y."/>
            <person name="Boore J.L."/>
            <person name="Grigoriev I.V."/>
            <person name="Lindberg D.R."/>
            <person name="Seaver E.C."/>
            <person name="Weisblat D.A."/>
            <person name="Putnam N.H."/>
            <person name="Rokhsar D.S."/>
        </authorList>
    </citation>
    <scope>NUCLEOTIDE SEQUENCE [LARGE SCALE GENOMIC DNA]</scope>
</reference>
<dbReference type="InterPro" id="IPR001841">
    <property type="entry name" value="Znf_RING"/>
</dbReference>
<dbReference type="STRING" id="225164.V4BHP5"/>
<dbReference type="GO" id="GO:0008270">
    <property type="term" value="F:zinc ion binding"/>
    <property type="evidence" value="ECO:0007669"/>
    <property type="project" value="UniProtKB-UniRule"/>
</dbReference>
<keyword evidence="10 12" id="KW-0862">Zinc</keyword>
<keyword evidence="8 11" id="KW-0863">Zinc-finger</keyword>
<dbReference type="GeneID" id="20252232"/>
<keyword evidence="6" id="KW-0879">Wnt signaling pathway</keyword>
<dbReference type="FunFam" id="3.30.720.50:FF:000003">
    <property type="entry name" value="E3 ubiquitin-protein ligase RNF146"/>
    <property type="match status" value="1"/>
</dbReference>
<protein>
    <recommendedName>
        <fullName evidence="12">E3 ubiquitin-protein ligase</fullName>
        <ecNumber evidence="12">2.3.2.27</ecNumber>
    </recommendedName>
</protein>
<dbReference type="EMBL" id="KB202719">
    <property type="protein sequence ID" value="ESO88324.1"/>
    <property type="molecule type" value="Genomic_DNA"/>
</dbReference>
<dbReference type="GO" id="GO:0005634">
    <property type="term" value="C:nucleus"/>
    <property type="evidence" value="ECO:0007669"/>
    <property type="project" value="TreeGrafter"/>
</dbReference>
<dbReference type="Gene3D" id="3.30.40.10">
    <property type="entry name" value="Zinc/RING finger domain, C3HC4 (zinc finger)"/>
    <property type="match status" value="1"/>
</dbReference>
<dbReference type="InterPro" id="IPR018123">
    <property type="entry name" value="WWE-dom_subgr"/>
</dbReference>
<dbReference type="CTD" id="20252232"/>
<dbReference type="InterPro" id="IPR004170">
    <property type="entry name" value="WWE_dom"/>
</dbReference>
<dbReference type="RefSeq" id="XP_009060942.1">
    <property type="nucleotide sequence ID" value="XM_009062694.1"/>
</dbReference>
<evidence type="ECO:0000256" key="1">
    <source>
        <dbReference type="ARBA" id="ARBA00000900"/>
    </source>
</evidence>
<dbReference type="PROSITE" id="PS00518">
    <property type="entry name" value="ZF_RING_1"/>
    <property type="match status" value="1"/>
</dbReference>
<evidence type="ECO:0000259" key="13">
    <source>
        <dbReference type="PROSITE" id="PS50089"/>
    </source>
</evidence>
<dbReference type="OMA" id="MIFFENP"/>
<dbReference type="InterPro" id="IPR018957">
    <property type="entry name" value="Znf_C3HC4_RING-type"/>
</dbReference>
<dbReference type="UniPathway" id="UPA00143"/>